<evidence type="ECO:0000256" key="4">
    <source>
        <dbReference type="ARBA" id="ARBA00022679"/>
    </source>
</evidence>
<dbReference type="Gene3D" id="1.10.287.130">
    <property type="match status" value="1"/>
</dbReference>
<keyword evidence="6" id="KW-0902">Two-component regulatory system</keyword>
<accession>A0ABD5NDV6</accession>
<dbReference type="EMBL" id="JBHRWN010000002">
    <property type="protein sequence ID" value="MFC3477490.1"/>
    <property type="molecule type" value="Genomic_DNA"/>
</dbReference>
<dbReference type="InterPro" id="IPR013767">
    <property type="entry name" value="PAS_fold"/>
</dbReference>
<dbReference type="RefSeq" id="WP_232571384.1">
    <property type="nucleotide sequence ID" value="NZ_CP089466.1"/>
</dbReference>
<dbReference type="Proteomes" id="UP001595660">
    <property type="component" value="Unassembled WGS sequence"/>
</dbReference>
<proteinExistence type="predicted"/>
<dbReference type="SUPFAM" id="SSF55781">
    <property type="entry name" value="GAF domain-like"/>
    <property type="match status" value="1"/>
</dbReference>
<dbReference type="SMART" id="SM00388">
    <property type="entry name" value="HisKA"/>
    <property type="match status" value="1"/>
</dbReference>
<feature type="coiled-coil region" evidence="7">
    <location>
        <begin position="282"/>
        <end position="313"/>
    </location>
</feature>
<dbReference type="GO" id="GO:0000160">
    <property type="term" value="P:phosphorelay signal transduction system"/>
    <property type="evidence" value="ECO:0007669"/>
    <property type="project" value="UniProtKB-KW"/>
</dbReference>
<dbReference type="SUPFAM" id="SSF55874">
    <property type="entry name" value="ATPase domain of HSP90 chaperone/DNA topoisomerase II/histidine kinase"/>
    <property type="match status" value="1"/>
</dbReference>
<keyword evidence="7" id="KW-0175">Coiled coil</keyword>
<dbReference type="PROSITE" id="PS50109">
    <property type="entry name" value="HIS_KIN"/>
    <property type="match status" value="1"/>
</dbReference>
<dbReference type="GeneID" id="69116580"/>
<dbReference type="GO" id="GO:0004673">
    <property type="term" value="F:protein histidine kinase activity"/>
    <property type="evidence" value="ECO:0007669"/>
    <property type="project" value="UniProtKB-EC"/>
</dbReference>
<dbReference type="Pfam" id="PF00512">
    <property type="entry name" value="HisKA"/>
    <property type="match status" value="1"/>
</dbReference>
<dbReference type="PANTHER" id="PTHR43711:SF1">
    <property type="entry name" value="HISTIDINE KINASE 1"/>
    <property type="match status" value="1"/>
</dbReference>
<evidence type="ECO:0000256" key="7">
    <source>
        <dbReference type="SAM" id="Coils"/>
    </source>
</evidence>
<dbReference type="NCBIfam" id="TIGR00229">
    <property type="entry name" value="sensory_box"/>
    <property type="match status" value="1"/>
</dbReference>
<dbReference type="InterPro" id="IPR003594">
    <property type="entry name" value="HATPase_dom"/>
</dbReference>
<dbReference type="InterPro" id="IPR005467">
    <property type="entry name" value="His_kinase_dom"/>
</dbReference>
<dbReference type="Pfam" id="PF00989">
    <property type="entry name" value="PAS"/>
    <property type="match status" value="1"/>
</dbReference>
<evidence type="ECO:0000256" key="1">
    <source>
        <dbReference type="ARBA" id="ARBA00000085"/>
    </source>
</evidence>
<evidence type="ECO:0000259" key="8">
    <source>
        <dbReference type="PROSITE" id="PS50109"/>
    </source>
</evidence>
<protein>
    <recommendedName>
        <fullName evidence="2">histidine kinase</fullName>
        <ecNumber evidence="2">2.7.13.3</ecNumber>
    </recommendedName>
</protein>
<dbReference type="SUPFAM" id="SSF55785">
    <property type="entry name" value="PYP-like sensor domain (PAS domain)"/>
    <property type="match status" value="1"/>
</dbReference>
<dbReference type="Gene3D" id="3.30.450.40">
    <property type="match status" value="1"/>
</dbReference>
<dbReference type="InterPro" id="IPR000014">
    <property type="entry name" value="PAS"/>
</dbReference>
<dbReference type="CDD" id="cd00130">
    <property type="entry name" value="PAS"/>
    <property type="match status" value="1"/>
</dbReference>
<dbReference type="InterPro" id="IPR029016">
    <property type="entry name" value="GAF-like_dom_sf"/>
</dbReference>
<dbReference type="InterPro" id="IPR003661">
    <property type="entry name" value="HisK_dim/P_dom"/>
</dbReference>
<dbReference type="PRINTS" id="PR00344">
    <property type="entry name" value="BCTRLSENSOR"/>
</dbReference>
<keyword evidence="3" id="KW-0597">Phosphoprotein</keyword>
<reference evidence="10 11" key="1">
    <citation type="journal article" date="2019" name="Int. J. Syst. Evol. Microbiol.">
        <title>The Global Catalogue of Microorganisms (GCM) 10K type strain sequencing project: providing services to taxonomists for standard genome sequencing and annotation.</title>
        <authorList>
            <consortium name="The Broad Institute Genomics Platform"/>
            <consortium name="The Broad Institute Genome Sequencing Center for Infectious Disease"/>
            <person name="Wu L."/>
            <person name="Ma J."/>
        </authorList>
    </citation>
    <scope>NUCLEOTIDE SEQUENCE [LARGE SCALE GENOMIC DNA]</scope>
    <source>
        <strain evidence="10 11">CGMCC 1.12562</strain>
    </source>
</reference>
<comment type="caution">
    <text evidence="10">The sequence shown here is derived from an EMBL/GenBank/DDBJ whole genome shotgun (WGS) entry which is preliminary data.</text>
</comment>
<dbReference type="AlphaFoldDB" id="A0ABD5NDV6"/>
<evidence type="ECO:0000313" key="10">
    <source>
        <dbReference type="EMBL" id="MFC3477490.1"/>
    </source>
</evidence>
<evidence type="ECO:0000259" key="9">
    <source>
        <dbReference type="PROSITE" id="PS50112"/>
    </source>
</evidence>
<evidence type="ECO:0000256" key="3">
    <source>
        <dbReference type="ARBA" id="ARBA00022553"/>
    </source>
</evidence>
<dbReference type="SMART" id="SM00387">
    <property type="entry name" value="HATPase_c"/>
    <property type="match status" value="1"/>
</dbReference>
<dbReference type="Gene3D" id="3.30.450.20">
    <property type="entry name" value="PAS domain"/>
    <property type="match status" value="1"/>
</dbReference>
<evidence type="ECO:0000256" key="6">
    <source>
        <dbReference type="ARBA" id="ARBA00023012"/>
    </source>
</evidence>
<dbReference type="PANTHER" id="PTHR43711">
    <property type="entry name" value="TWO-COMPONENT HISTIDINE KINASE"/>
    <property type="match status" value="1"/>
</dbReference>
<dbReference type="PROSITE" id="PS50112">
    <property type="entry name" value="PAS"/>
    <property type="match status" value="1"/>
</dbReference>
<dbReference type="InterPro" id="IPR036890">
    <property type="entry name" value="HATPase_C_sf"/>
</dbReference>
<dbReference type="Pfam" id="PF02518">
    <property type="entry name" value="HATPase_c"/>
    <property type="match status" value="1"/>
</dbReference>
<dbReference type="Gene3D" id="3.30.565.10">
    <property type="entry name" value="Histidine kinase-like ATPase, C-terminal domain"/>
    <property type="match status" value="1"/>
</dbReference>
<gene>
    <name evidence="10" type="ORF">ACFOKC_07110</name>
</gene>
<dbReference type="InterPro" id="IPR003018">
    <property type="entry name" value="GAF"/>
</dbReference>
<dbReference type="InterPro" id="IPR035965">
    <property type="entry name" value="PAS-like_dom_sf"/>
</dbReference>
<comment type="catalytic activity">
    <reaction evidence="1">
        <text>ATP + protein L-histidine = ADP + protein N-phospho-L-histidine.</text>
        <dbReference type="EC" id="2.7.13.3"/>
    </reaction>
</comment>
<evidence type="ECO:0000256" key="5">
    <source>
        <dbReference type="ARBA" id="ARBA00022777"/>
    </source>
</evidence>
<evidence type="ECO:0000256" key="2">
    <source>
        <dbReference type="ARBA" id="ARBA00012438"/>
    </source>
</evidence>
<organism evidence="10 11">
    <name type="scientific">Halobacterium litoreum</name>
    <dbReference type="NCBI Taxonomy" id="2039234"/>
    <lineage>
        <taxon>Archaea</taxon>
        <taxon>Methanobacteriati</taxon>
        <taxon>Methanobacteriota</taxon>
        <taxon>Stenosarchaea group</taxon>
        <taxon>Halobacteria</taxon>
        <taxon>Halobacteriales</taxon>
        <taxon>Halobacteriaceae</taxon>
        <taxon>Halobacterium</taxon>
    </lineage>
</organism>
<sequence>MAASGPTDDRRISTTELDALVQDTEFFRSLVENGSDAIVSIDEDSTILYANRSVERVFGYEPEEMVGEKLTMIMPERFRSAHFGAIDRYLDTGERELDWNAIELPAEHKDGHEVPLSITFEEHAYEGERVFSGIMRDISERKAYEDTLETLQGAARDLMQAPDPEAIGERVVAAVEDSIGFPVSSLYVYDDAADVLRPVAHTDAVDDLVADPPTFDEGTLAWAAFEDGEPRVYQADEDAGDEDVPLHRPDGDVASEYVVPMGDRGCLLVSDTEAVTFDEQSRNLVRILAANAEAALERAEREAERERQNERLERFASIVSHDIRDPLQSARATAAVAKAGDESALDDLDDIFDRMEELVEDVLTLAKQGQTVGETEPVALESVADDAWCTTEVEGATLVVDDDLPTLQADGERLRSLLENLFRNAVTHGGDAVTVRIGALGDDAGFYVEDDGPGFGDADTDQLFEYGYTTDTDGTGFGLSIVRDIVTAHGWTVDATESDDGGARFEIDTR</sequence>
<dbReference type="EC" id="2.7.13.3" evidence="2"/>
<dbReference type="Pfam" id="PF13185">
    <property type="entry name" value="GAF_2"/>
    <property type="match status" value="1"/>
</dbReference>
<keyword evidence="5" id="KW-0418">Kinase</keyword>
<keyword evidence="11" id="KW-1185">Reference proteome</keyword>
<dbReference type="SUPFAM" id="SSF47384">
    <property type="entry name" value="Homodimeric domain of signal transducing histidine kinase"/>
    <property type="match status" value="1"/>
</dbReference>
<keyword evidence="4" id="KW-0808">Transferase</keyword>
<name>A0ABD5NDV6_9EURY</name>
<dbReference type="InterPro" id="IPR004358">
    <property type="entry name" value="Sig_transdc_His_kin-like_C"/>
</dbReference>
<feature type="domain" description="Histidine kinase" evidence="8">
    <location>
        <begin position="318"/>
        <end position="510"/>
    </location>
</feature>
<dbReference type="SMART" id="SM00091">
    <property type="entry name" value="PAS"/>
    <property type="match status" value="1"/>
</dbReference>
<feature type="domain" description="PAS" evidence="9">
    <location>
        <begin position="23"/>
        <end position="76"/>
    </location>
</feature>
<dbReference type="InterPro" id="IPR036097">
    <property type="entry name" value="HisK_dim/P_sf"/>
</dbReference>
<evidence type="ECO:0000313" key="11">
    <source>
        <dbReference type="Proteomes" id="UP001595660"/>
    </source>
</evidence>
<dbReference type="CDD" id="cd00082">
    <property type="entry name" value="HisKA"/>
    <property type="match status" value="1"/>
</dbReference>
<dbReference type="InterPro" id="IPR050736">
    <property type="entry name" value="Sensor_HK_Regulatory"/>
</dbReference>